<keyword evidence="2" id="KW-1185">Reference proteome</keyword>
<name>A0A6N6MD25_9FLAO</name>
<gene>
    <name evidence="1" type="ORF">F6U93_09890</name>
</gene>
<dbReference type="Proteomes" id="UP000441333">
    <property type="component" value="Unassembled WGS sequence"/>
</dbReference>
<dbReference type="AlphaFoldDB" id="A0A6N6MD25"/>
<protein>
    <submittedName>
        <fullName evidence="1">Uncharacterized protein</fullName>
    </submittedName>
</protein>
<dbReference type="EMBL" id="WAAT01000045">
    <property type="protein sequence ID" value="KAB1067588.1"/>
    <property type="molecule type" value="Genomic_DNA"/>
</dbReference>
<evidence type="ECO:0000313" key="2">
    <source>
        <dbReference type="Proteomes" id="UP000441333"/>
    </source>
</evidence>
<dbReference type="RefSeq" id="WP_150939331.1">
    <property type="nucleotide sequence ID" value="NZ_WAAT01000045.1"/>
</dbReference>
<sequence>MQYKKRVNPINHNNAHVGKWVNLGTTHANHCSDHDRINVPGPYDYYRKIKFKVRDSPLNIHVWW</sequence>
<organism evidence="1 2">
    <name type="scientific">Pseudotamlana haliotis</name>
    <dbReference type="NCBI Taxonomy" id="2614804"/>
    <lineage>
        <taxon>Bacteria</taxon>
        <taxon>Pseudomonadati</taxon>
        <taxon>Bacteroidota</taxon>
        <taxon>Flavobacteriia</taxon>
        <taxon>Flavobacteriales</taxon>
        <taxon>Flavobacteriaceae</taxon>
        <taxon>Pseudotamlana</taxon>
    </lineage>
</organism>
<proteinExistence type="predicted"/>
<reference evidence="1 2" key="1">
    <citation type="submission" date="2019-09" db="EMBL/GenBank/DDBJ databases">
        <authorList>
            <person name="Cao W.R."/>
        </authorList>
    </citation>
    <scope>NUCLEOTIDE SEQUENCE [LARGE SCALE GENOMIC DNA]</scope>
    <source>
        <strain evidence="1 2">B1N29</strain>
    </source>
</reference>
<comment type="caution">
    <text evidence="1">The sequence shown here is derived from an EMBL/GenBank/DDBJ whole genome shotgun (WGS) entry which is preliminary data.</text>
</comment>
<accession>A0A6N6MD25</accession>
<evidence type="ECO:0000313" key="1">
    <source>
        <dbReference type="EMBL" id="KAB1067588.1"/>
    </source>
</evidence>